<evidence type="ECO:0000313" key="2">
    <source>
        <dbReference type="Proteomes" id="UP000032210"/>
    </source>
</evidence>
<reference evidence="1 2" key="1">
    <citation type="submission" date="2015-01" db="EMBL/GenBank/DDBJ databases">
        <title>Genome sequence of the beneficial rhizobacterium Pseudomonas fluorescens 2-79.</title>
        <authorList>
            <person name="Thuermer A."/>
            <person name="Daniel R."/>
        </authorList>
    </citation>
    <scope>NUCLEOTIDE SEQUENCE [LARGE SCALE GENOMIC DNA]</scope>
    <source>
        <strain evidence="1 2">2-79</strain>
    </source>
</reference>
<dbReference type="InterPro" id="IPR027417">
    <property type="entry name" value="P-loop_NTPase"/>
</dbReference>
<dbReference type="EMBL" id="JXCQ01000006">
    <property type="protein sequence ID" value="KIR23590.1"/>
    <property type="molecule type" value="Genomic_DNA"/>
</dbReference>
<dbReference type="SUPFAM" id="SSF52540">
    <property type="entry name" value="P-loop containing nucleoside triphosphate hydrolases"/>
    <property type="match status" value="1"/>
</dbReference>
<protein>
    <submittedName>
        <fullName evidence="1">Uncharacterized protein</fullName>
    </submittedName>
</protein>
<proteinExistence type="predicted"/>
<dbReference type="Proteomes" id="UP000032210">
    <property type="component" value="Unassembled WGS sequence"/>
</dbReference>
<evidence type="ECO:0000313" key="1">
    <source>
        <dbReference type="EMBL" id="KIR23590.1"/>
    </source>
</evidence>
<organism evidence="1 2">
    <name type="scientific">Pseudomonas fluorescens</name>
    <dbReference type="NCBI Taxonomy" id="294"/>
    <lineage>
        <taxon>Bacteria</taxon>
        <taxon>Pseudomonadati</taxon>
        <taxon>Pseudomonadota</taxon>
        <taxon>Gammaproteobacteria</taxon>
        <taxon>Pseudomonadales</taxon>
        <taxon>Pseudomonadaceae</taxon>
        <taxon>Pseudomonas</taxon>
    </lineage>
</organism>
<dbReference type="PATRIC" id="fig|294.125.peg.968"/>
<gene>
    <name evidence="1" type="ORF">PFLU3_09410</name>
</gene>
<dbReference type="RefSeq" id="WP_043047118.1">
    <property type="nucleotide sequence ID" value="NZ_JXCQ01000006.1"/>
</dbReference>
<accession>A0A0D0TS35</accession>
<name>A0A0D0TS35_PSEFL</name>
<comment type="caution">
    <text evidence="1">The sequence shown here is derived from an EMBL/GenBank/DDBJ whole genome shotgun (WGS) entry which is preliminary data.</text>
</comment>
<sequence length="86" mass="9552">MISRTDSTADEFLRVLHLTGPDHVAAKHGTNLPISESGEGLSDGLRQLVSLARIFLHGQSYYCSMSRQRHGHVNRSAVSRTSQMHH</sequence>
<dbReference type="AlphaFoldDB" id="A0A0D0TS35"/>